<feature type="compositionally biased region" description="Basic and acidic residues" evidence="4">
    <location>
        <begin position="526"/>
        <end position="535"/>
    </location>
</feature>
<keyword evidence="2" id="KW-0677">Repeat</keyword>
<name>A0A1W0WLA9_HYPEX</name>
<dbReference type="SMART" id="SM00320">
    <property type="entry name" value="WD40"/>
    <property type="match status" value="6"/>
</dbReference>
<feature type="region of interest" description="Disordered" evidence="4">
    <location>
        <begin position="524"/>
        <end position="560"/>
    </location>
</feature>
<evidence type="ECO:0000256" key="2">
    <source>
        <dbReference type="ARBA" id="ARBA00022737"/>
    </source>
</evidence>
<organism evidence="5 6">
    <name type="scientific">Hypsibius exemplaris</name>
    <name type="common">Freshwater tardigrade</name>
    <dbReference type="NCBI Taxonomy" id="2072580"/>
    <lineage>
        <taxon>Eukaryota</taxon>
        <taxon>Metazoa</taxon>
        <taxon>Ecdysozoa</taxon>
        <taxon>Tardigrada</taxon>
        <taxon>Eutardigrada</taxon>
        <taxon>Parachela</taxon>
        <taxon>Hypsibioidea</taxon>
        <taxon>Hypsibiidae</taxon>
        <taxon>Hypsibius</taxon>
    </lineage>
</organism>
<dbReference type="GO" id="GO:0080008">
    <property type="term" value="C:Cul4-RING E3 ubiquitin ligase complex"/>
    <property type="evidence" value="ECO:0007669"/>
    <property type="project" value="TreeGrafter"/>
</dbReference>
<evidence type="ECO:0000313" key="6">
    <source>
        <dbReference type="Proteomes" id="UP000192578"/>
    </source>
</evidence>
<comment type="caution">
    <text evidence="5">The sequence shown here is derived from an EMBL/GenBank/DDBJ whole genome shotgun (WGS) entry which is preliminary data.</text>
</comment>
<evidence type="ECO:0000256" key="4">
    <source>
        <dbReference type="SAM" id="MobiDB-lite"/>
    </source>
</evidence>
<dbReference type="PANTHER" id="PTHR15574:SF39">
    <property type="entry name" value="DDB1- AND CUL4-ASSOCIATED FACTOR 6"/>
    <property type="match status" value="1"/>
</dbReference>
<gene>
    <name evidence="5" type="ORF">BV898_10009</name>
</gene>
<accession>A0A1W0WLA9</accession>
<dbReference type="Proteomes" id="UP000192578">
    <property type="component" value="Unassembled WGS sequence"/>
</dbReference>
<evidence type="ECO:0000256" key="1">
    <source>
        <dbReference type="ARBA" id="ARBA00022574"/>
    </source>
</evidence>
<dbReference type="Gene3D" id="2.130.10.10">
    <property type="entry name" value="YVTN repeat-like/Quinoprotein amine dehydrogenase"/>
    <property type="match status" value="3"/>
</dbReference>
<dbReference type="PANTHER" id="PTHR15574">
    <property type="entry name" value="WD REPEAT DOMAIN-CONTAINING FAMILY"/>
    <property type="match status" value="1"/>
</dbReference>
<proteinExistence type="predicted"/>
<evidence type="ECO:0000313" key="5">
    <source>
        <dbReference type="EMBL" id="OQV15913.1"/>
    </source>
</evidence>
<dbReference type="GO" id="GO:0005737">
    <property type="term" value="C:cytoplasm"/>
    <property type="evidence" value="ECO:0007669"/>
    <property type="project" value="TreeGrafter"/>
</dbReference>
<evidence type="ECO:0000256" key="3">
    <source>
        <dbReference type="PROSITE-ProRule" id="PRU00221"/>
    </source>
</evidence>
<dbReference type="InterPro" id="IPR036322">
    <property type="entry name" value="WD40_repeat_dom_sf"/>
</dbReference>
<dbReference type="Pfam" id="PF00400">
    <property type="entry name" value="WD40"/>
    <property type="match status" value="3"/>
</dbReference>
<dbReference type="PROSITE" id="PS50294">
    <property type="entry name" value="WD_REPEATS_REGION"/>
    <property type="match status" value="1"/>
</dbReference>
<keyword evidence="1 3" id="KW-0853">WD repeat</keyword>
<dbReference type="OrthoDB" id="4869960at2759"/>
<feature type="region of interest" description="Disordered" evidence="4">
    <location>
        <begin position="301"/>
        <end position="326"/>
    </location>
</feature>
<dbReference type="InterPro" id="IPR001680">
    <property type="entry name" value="WD40_rpt"/>
</dbReference>
<dbReference type="InterPro" id="IPR045151">
    <property type="entry name" value="DCAF8"/>
</dbReference>
<dbReference type="SUPFAM" id="SSF50978">
    <property type="entry name" value="WD40 repeat-like"/>
    <property type="match status" value="1"/>
</dbReference>
<sequence length="560" mass="62066">MPAPLHLDRLPVQSRVELGIWKRGQLMREVRKSKELIQRLKLEETLKLHTGCVNTLDWHTDGQHLLTGSDDLCLVIWDTKGKGRAEPFRFKTDHRSNIFSAKFLQDGATVSASGDGLVIFSQIGSVEVVQKKFTCHTGTTYRVSTLPDDTSSFLSCSEDGTVRLFDIRQEYAGCDKTSGCSHSLLVKMESAVSAIAVNPVRTHELAVGCSDSTIAFYDRRKIAAPLNRIRCRTTNNVPRRITSLQYDALGMQLLANVLCENIQLLDLRVDSQLAEGKAKKLQDPKELFPVDPMPIKRLRLRGDWSDTGPQSRPNQRPPEAASGSSRFMVEISDLMTTWMRNQIAPRDPAQPPRAPLVSTTDRSGDGGRNDSGIEDLLACAATKSKQPPDNLVSLKPVVEYSGHRSSRTMIKEACFWDDAFVISGSDCGRAFMWDRQTGKLVNAVDADKHVVNCVQPHPFEFTLATSGIDHDVKVWKPTAPESTFDPEVAQGYMDVNNQMLAETRDTVTVPAVCVVQILRAMARSSQEGEQRRRNNIDNSTEGNAVAQAVANESSDSEPEE</sequence>
<dbReference type="AlphaFoldDB" id="A0A1W0WLA9"/>
<dbReference type="InterPro" id="IPR015943">
    <property type="entry name" value="WD40/YVTN_repeat-like_dom_sf"/>
</dbReference>
<reference evidence="6" key="1">
    <citation type="submission" date="2017-01" db="EMBL/GenBank/DDBJ databases">
        <title>Comparative genomics of anhydrobiosis in the tardigrade Hypsibius dujardini.</title>
        <authorList>
            <person name="Yoshida Y."/>
            <person name="Koutsovoulos G."/>
            <person name="Laetsch D."/>
            <person name="Stevens L."/>
            <person name="Kumar S."/>
            <person name="Horikawa D."/>
            <person name="Ishino K."/>
            <person name="Komine S."/>
            <person name="Tomita M."/>
            <person name="Blaxter M."/>
            <person name="Arakawa K."/>
        </authorList>
    </citation>
    <scope>NUCLEOTIDE SEQUENCE [LARGE SCALE GENOMIC DNA]</scope>
    <source>
        <strain evidence="6">Z151</strain>
    </source>
</reference>
<dbReference type="PROSITE" id="PS50082">
    <property type="entry name" value="WD_REPEATS_2"/>
    <property type="match status" value="1"/>
</dbReference>
<keyword evidence="6" id="KW-1185">Reference proteome</keyword>
<dbReference type="GO" id="GO:0045944">
    <property type="term" value="P:positive regulation of transcription by RNA polymerase II"/>
    <property type="evidence" value="ECO:0007669"/>
    <property type="project" value="TreeGrafter"/>
</dbReference>
<dbReference type="EMBL" id="MTYJ01000081">
    <property type="protein sequence ID" value="OQV15913.1"/>
    <property type="molecule type" value="Genomic_DNA"/>
</dbReference>
<feature type="repeat" description="WD" evidence="3">
    <location>
        <begin position="46"/>
        <end position="78"/>
    </location>
</feature>
<protein>
    <submittedName>
        <fullName evidence="5">DDB1- and CUL4-associated factor 6</fullName>
    </submittedName>
</protein>
<feature type="region of interest" description="Disordered" evidence="4">
    <location>
        <begin position="344"/>
        <end position="372"/>
    </location>
</feature>